<dbReference type="PROSITE" id="PS50930">
    <property type="entry name" value="HTH_LYTTR"/>
    <property type="match status" value="1"/>
</dbReference>
<dbReference type="InterPro" id="IPR046947">
    <property type="entry name" value="LytR-like"/>
</dbReference>
<name>A0ABS5G443_9BRAD</name>
<evidence type="ECO:0000256" key="2">
    <source>
        <dbReference type="SAM" id="Phobius"/>
    </source>
</evidence>
<proteinExistence type="predicted"/>
<reference evidence="5" key="1">
    <citation type="journal article" date="2021" name="ISME J.">
        <title>Evolutionary origin and ecological implication of a unique nif island in free-living Bradyrhizobium lineages.</title>
        <authorList>
            <person name="Tao J."/>
        </authorList>
    </citation>
    <scope>NUCLEOTIDE SEQUENCE [LARGE SCALE GENOMIC DNA]</scope>
    <source>
        <strain evidence="5">SZCCT0094</strain>
    </source>
</reference>
<feature type="transmembrane region" description="Helical" evidence="2">
    <location>
        <begin position="89"/>
        <end position="116"/>
    </location>
</feature>
<dbReference type="InterPro" id="IPR007492">
    <property type="entry name" value="LytTR_DNA-bd_dom"/>
</dbReference>
<keyword evidence="2" id="KW-0472">Membrane</keyword>
<feature type="compositionally biased region" description="Basic and acidic residues" evidence="1">
    <location>
        <begin position="283"/>
        <end position="294"/>
    </location>
</feature>
<feature type="transmembrane region" description="Helical" evidence="2">
    <location>
        <begin position="16"/>
        <end position="36"/>
    </location>
</feature>
<dbReference type="RefSeq" id="WP_172236457.1">
    <property type="nucleotide sequence ID" value="NZ_JABFDP010000009.1"/>
</dbReference>
<evidence type="ECO:0000259" key="3">
    <source>
        <dbReference type="PROSITE" id="PS50930"/>
    </source>
</evidence>
<dbReference type="PANTHER" id="PTHR37299">
    <property type="entry name" value="TRANSCRIPTIONAL REGULATOR-RELATED"/>
    <property type="match status" value="1"/>
</dbReference>
<dbReference type="PIRSF" id="PIRSF031767">
    <property type="entry name" value="MHYE_LytTR"/>
    <property type="match status" value="1"/>
</dbReference>
<dbReference type="PANTHER" id="PTHR37299:SF1">
    <property type="entry name" value="STAGE 0 SPORULATION PROTEIN A HOMOLOG"/>
    <property type="match status" value="1"/>
</dbReference>
<feature type="region of interest" description="Disordered" evidence="1">
    <location>
        <begin position="270"/>
        <end position="294"/>
    </location>
</feature>
<accession>A0ABS5G443</accession>
<keyword evidence="5" id="KW-1185">Reference proteome</keyword>
<keyword evidence="2" id="KW-1133">Transmembrane helix</keyword>
<feature type="transmembrane region" description="Helical" evidence="2">
    <location>
        <begin position="56"/>
        <end position="77"/>
    </location>
</feature>
<gene>
    <name evidence="4" type="ORF">JQ619_09945</name>
</gene>
<dbReference type="Gene3D" id="2.40.50.1020">
    <property type="entry name" value="LytTr DNA-binding domain"/>
    <property type="match status" value="1"/>
</dbReference>
<keyword evidence="2" id="KW-0812">Transmembrane</keyword>
<comment type="caution">
    <text evidence="4">The sequence shown here is derived from an EMBL/GenBank/DDBJ whole genome shotgun (WGS) entry which is preliminary data.</text>
</comment>
<sequence>MNKLSSLILRPNDRTFYMTAAVLSVGVGLVNAFSLAQDAARRGTPYDLGTPLLGEMTSILVIILLAPLLVATVRSIRPAPFAPHSAARAALAIVAFSALHIIGMVALRKLLMWAAGVSYDFHLSWPTVMYEFRKDIMTALLIGTTLWLYDGYRDGAARQAPRNTPAPATLWLRDGASRVRISPADILWVASAGNYVEYAMADGRQHLIRGTLTAAESELARFELVRIHRGRLVNMARVTALSSLPSGDFTLTFDTGQTVQGSRRYRSAVALSEQTPATAPEAAGREKENSSVFN</sequence>
<evidence type="ECO:0000256" key="1">
    <source>
        <dbReference type="SAM" id="MobiDB-lite"/>
    </source>
</evidence>
<dbReference type="Proteomes" id="UP001314635">
    <property type="component" value="Unassembled WGS sequence"/>
</dbReference>
<dbReference type="Pfam" id="PF04397">
    <property type="entry name" value="LytTR"/>
    <property type="match status" value="1"/>
</dbReference>
<feature type="domain" description="HTH LytTR-type" evidence="3">
    <location>
        <begin position="170"/>
        <end position="275"/>
    </location>
</feature>
<dbReference type="InterPro" id="IPR012379">
    <property type="entry name" value="LytTR_MHYE"/>
</dbReference>
<dbReference type="SMART" id="SM00850">
    <property type="entry name" value="LytTR"/>
    <property type="match status" value="1"/>
</dbReference>
<dbReference type="EMBL" id="JAFCLK010000008">
    <property type="protein sequence ID" value="MBR1136087.1"/>
    <property type="molecule type" value="Genomic_DNA"/>
</dbReference>
<evidence type="ECO:0000313" key="5">
    <source>
        <dbReference type="Proteomes" id="UP001314635"/>
    </source>
</evidence>
<evidence type="ECO:0000313" key="4">
    <source>
        <dbReference type="EMBL" id="MBR1136087.1"/>
    </source>
</evidence>
<protein>
    <submittedName>
        <fullName evidence="4">LytTR family transcriptional regulator</fullName>
    </submittedName>
</protein>
<organism evidence="4 5">
    <name type="scientific">Bradyrhizobium denitrificans</name>
    <dbReference type="NCBI Taxonomy" id="2734912"/>
    <lineage>
        <taxon>Bacteria</taxon>
        <taxon>Pseudomonadati</taxon>
        <taxon>Pseudomonadota</taxon>
        <taxon>Alphaproteobacteria</taxon>
        <taxon>Hyphomicrobiales</taxon>
        <taxon>Nitrobacteraceae</taxon>
        <taxon>Bradyrhizobium</taxon>
    </lineage>
</organism>